<organism evidence="1 2">
    <name type="scientific">Penicillium subrubescens</name>
    <dbReference type="NCBI Taxonomy" id="1316194"/>
    <lineage>
        <taxon>Eukaryota</taxon>
        <taxon>Fungi</taxon>
        <taxon>Dikarya</taxon>
        <taxon>Ascomycota</taxon>
        <taxon>Pezizomycotina</taxon>
        <taxon>Eurotiomycetes</taxon>
        <taxon>Eurotiomycetidae</taxon>
        <taxon>Eurotiales</taxon>
        <taxon>Aspergillaceae</taxon>
        <taxon>Penicillium</taxon>
    </lineage>
</organism>
<name>A0A1Q5UG40_9EURO</name>
<keyword evidence="2" id="KW-1185">Reference proteome</keyword>
<accession>A0A1Q5UG40</accession>
<dbReference type="Proteomes" id="UP000186955">
    <property type="component" value="Unassembled WGS sequence"/>
</dbReference>
<dbReference type="STRING" id="1316194.A0A1Q5UG40"/>
<reference evidence="1 2" key="1">
    <citation type="submission" date="2016-10" db="EMBL/GenBank/DDBJ databases">
        <title>Genome sequence of the ascomycete fungus Penicillium subrubescens.</title>
        <authorList>
            <person name="De Vries R.P."/>
            <person name="Peng M."/>
            <person name="Dilokpimol A."/>
            <person name="Hilden K."/>
            <person name="Makela M.R."/>
            <person name="Grigoriev I."/>
            <person name="Riley R."/>
            <person name="Granchi Z."/>
        </authorList>
    </citation>
    <scope>NUCLEOTIDE SEQUENCE [LARGE SCALE GENOMIC DNA]</scope>
    <source>
        <strain evidence="1 2">CBS 132785</strain>
    </source>
</reference>
<evidence type="ECO:0000313" key="1">
    <source>
        <dbReference type="EMBL" id="OKP11445.1"/>
    </source>
</evidence>
<sequence>MYCPKHKSGQCLEYYAIRVYVGQINAITGKNMMEERGTQDEQDYIIFPGQPWIDGICVAPGVWALGTPLKANKPAKKSTEAFRSKSSQHTEEDHNIGFLKQKVKLSRILVYVLTNIYISTN</sequence>
<evidence type="ECO:0000313" key="2">
    <source>
        <dbReference type="Proteomes" id="UP000186955"/>
    </source>
</evidence>
<dbReference type="AlphaFoldDB" id="A0A1Q5UG40"/>
<comment type="caution">
    <text evidence="1">The sequence shown here is derived from an EMBL/GenBank/DDBJ whole genome shotgun (WGS) entry which is preliminary data.</text>
</comment>
<dbReference type="EMBL" id="MNBE01000277">
    <property type="protein sequence ID" value="OKP11445.1"/>
    <property type="molecule type" value="Genomic_DNA"/>
</dbReference>
<protein>
    <submittedName>
        <fullName evidence="1">Uncharacterized protein</fullName>
    </submittedName>
</protein>
<gene>
    <name evidence="1" type="ORF">PENSUB_2931</name>
</gene>
<proteinExistence type="predicted"/>